<gene>
    <name evidence="2" type="ORF">PLEPLA_LOCUS8219</name>
</gene>
<feature type="region of interest" description="Disordered" evidence="1">
    <location>
        <begin position="86"/>
        <end position="158"/>
    </location>
</feature>
<feature type="non-terminal residue" evidence="2">
    <location>
        <position position="219"/>
    </location>
</feature>
<name>A0A9N7TY98_PLEPL</name>
<evidence type="ECO:0000313" key="2">
    <source>
        <dbReference type="EMBL" id="CAB1420344.1"/>
    </source>
</evidence>
<feature type="compositionally biased region" description="Polar residues" evidence="1">
    <location>
        <begin position="114"/>
        <end position="140"/>
    </location>
</feature>
<comment type="caution">
    <text evidence="2">The sequence shown here is derived from an EMBL/GenBank/DDBJ whole genome shotgun (WGS) entry which is preliminary data.</text>
</comment>
<proteinExistence type="predicted"/>
<reference evidence="2" key="1">
    <citation type="submission" date="2020-03" db="EMBL/GenBank/DDBJ databases">
        <authorList>
            <person name="Weist P."/>
        </authorList>
    </citation>
    <scope>NUCLEOTIDE SEQUENCE</scope>
</reference>
<feature type="region of interest" description="Disordered" evidence="1">
    <location>
        <begin position="1"/>
        <end position="71"/>
    </location>
</feature>
<sequence>MAVPREEGPSWALTSGSMGKPAGGLEPILADTGGERKQANSTQQGLNETKVQTQEPLQTTVHRAVSPQTLGDSQWGFCVEKQNKANRFNPRVPADTDPPQPPICSQKPSRRRGSWQSYGLRSEVGSLTSGSTPPQLQTSNEGDDPTGPKSLKQDAEVNAKTTQRITIALGSEDVEQRPQQPSDIINHLLLKPFFKSHPQAAWAELSPVMMRILNSAGYS</sequence>
<dbReference type="EMBL" id="CADEAL010000447">
    <property type="protein sequence ID" value="CAB1420344.1"/>
    <property type="molecule type" value="Genomic_DNA"/>
</dbReference>
<dbReference type="Proteomes" id="UP001153269">
    <property type="component" value="Unassembled WGS sequence"/>
</dbReference>
<keyword evidence="3" id="KW-1185">Reference proteome</keyword>
<accession>A0A9N7TY98</accession>
<protein>
    <submittedName>
        <fullName evidence="2">Uncharacterized protein</fullName>
    </submittedName>
</protein>
<evidence type="ECO:0000313" key="3">
    <source>
        <dbReference type="Proteomes" id="UP001153269"/>
    </source>
</evidence>
<evidence type="ECO:0000256" key="1">
    <source>
        <dbReference type="SAM" id="MobiDB-lite"/>
    </source>
</evidence>
<feature type="compositionally biased region" description="Polar residues" evidence="1">
    <location>
        <begin position="39"/>
        <end position="71"/>
    </location>
</feature>
<organism evidence="2 3">
    <name type="scientific">Pleuronectes platessa</name>
    <name type="common">European plaice</name>
    <dbReference type="NCBI Taxonomy" id="8262"/>
    <lineage>
        <taxon>Eukaryota</taxon>
        <taxon>Metazoa</taxon>
        <taxon>Chordata</taxon>
        <taxon>Craniata</taxon>
        <taxon>Vertebrata</taxon>
        <taxon>Euteleostomi</taxon>
        <taxon>Actinopterygii</taxon>
        <taxon>Neopterygii</taxon>
        <taxon>Teleostei</taxon>
        <taxon>Neoteleostei</taxon>
        <taxon>Acanthomorphata</taxon>
        <taxon>Carangaria</taxon>
        <taxon>Pleuronectiformes</taxon>
        <taxon>Pleuronectoidei</taxon>
        <taxon>Pleuronectidae</taxon>
        <taxon>Pleuronectes</taxon>
    </lineage>
</organism>
<dbReference type="AlphaFoldDB" id="A0A9N7TY98"/>